<keyword evidence="6" id="KW-1133">Transmembrane helix</keyword>
<dbReference type="SMART" id="SM00900">
    <property type="entry name" value="FMN_bind"/>
    <property type="match status" value="1"/>
</dbReference>
<dbReference type="GO" id="GO:0010181">
    <property type="term" value="F:FMN binding"/>
    <property type="evidence" value="ECO:0007669"/>
    <property type="project" value="InterPro"/>
</dbReference>
<dbReference type="STRING" id="637905.SVI_2339"/>
<evidence type="ECO:0000256" key="3">
    <source>
        <dbReference type="ARBA" id="ARBA00022630"/>
    </source>
</evidence>
<evidence type="ECO:0000256" key="2">
    <source>
        <dbReference type="ARBA" id="ARBA00022553"/>
    </source>
</evidence>
<keyword evidence="3 6" id="KW-0285">Flavoprotein</keyword>
<dbReference type="PANTHER" id="PTHR36118">
    <property type="entry name" value="ION-TRANSLOCATING OXIDOREDUCTASE COMPLEX SUBUNIT G"/>
    <property type="match status" value="1"/>
</dbReference>
<evidence type="ECO:0000256" key="6">
    <source>
        <dbReference type="HAMAP-Rule" id="MF_00479"/>
    </source>
</evidence>
<keyword evidence="9" id="KW-1185">Reference proteome</keyword>
<evidence type="ECO:0000313" key="9">
    <source>
        <dbReference type="Proteomes" id="UP000002350"/>
    </source>
</evidence>
<dbReference type="PANTHER" id="PTHR36118:SF1">
    <property type="entry name" value="ION-TRANSLOCATING OXIDOREDUCTASE COMPLEX SUBUNIT G"/>
    <property type="match status" value="1"/>
</dbReference>
<keyword evidence="6" id="KW-0472">Membrane</keyword>
<dbReference type="OrthoDB" id="9784165at2"/>
<comment type="subunit">
    <text evidence="6">The complex is composed of six subunits: RnfA, RnfB, RnfC, RnfD, RnfE and RnfG.</text>
</comment>
<dbReference type="GO" id="GO:0005886">
    <property type="term" value="C:plasma membrane"/>
    <property type="evidence" value="ECO:0007669"/>
    <property type="project" value="UniProtKB-SubCell"/>
</dbReference>
<keyword evidence="6" id="KW-0997">Cell inner membrane</keyword>
<gene>
    <name evidence="6" type="primary">rnfG</name>
    <name evidence="8" type="ordered locus">SVI_2339</name>
</gene>
<dbReference type="AlphaFoldDB" id="D4ZKW1"/>
<accession>D4ZKW1</accession>
<dbReference type="KEGG" id="svo:SVI_2339"/>
<keyword evidence="6" id="KW-0812">Transmembrane</keyword>
<keyword evidence="6" id="KW-1003">Cell membrane</keyword>
<keyword evidence="1 6" id="KW-0813">Transport</keyword>
<reference evidence="9" key="1">
    <citation type="journal article" date="2010" name="Mol. Biosyst.">
        <title>Complete genome sequence and comparative analysis of Shewanella violacea, a psychrophilic and piezophilic bacterium from deep sea floor sediments.</title>
        <authorList>
            <person name="Aono E."/>
            <person name="Baba T."/>
            <person name="Ara T."/>
            <person name="Nishi T."/>
            <person name="Nakamichi T."/>
            <person name="Inamoto E."/>
            <person name="Toyonaga H."/>
            <person name="Hasegawa M."/>
            <person name="Takai Y."/>
            <person name="Okumura Y."/>
            <person name="Baba M."/>
            <person name="Tomita M."/>
            <person name="Kato C."/>
            <person name="Oshima T."/>
            <person name="Nakasone K."/>
            <person name="Mori H."/>
        </authorList>
    </citation>
    <scope>NUCLEOTIDE SEQUENCE [LARGE SCALE GENOMIC DNA]</scope>
    <source>
        <strain evidence="9">JCM 10179 / CIP 106290 / LMG 19151 / DSS12</strain>
    </source>
</reference>
<dbReference type="RefSeq" id="WP_013051614.1">
    <property type="nucleotide sequence ID" value="NC_014012.1"/>
</dbReference>
<dbReference type="HAMAP" id="MF_00479">
    <property type="entry name" value="RsxG_RnfG"/>
    <property type="match status" value="1"/>
</dbReference>
<dbReference type="InterPro" id="IPR010209">
    <property type="entry name" value="Ion_transpt_RnfG/RsxG"/>
</dbReference>
<dbReference type="InterPro" id="IPR007329">
    <property type="entry name" value="FMN-bd"/>
</dbReference>
<proteinExistence type="inferred from homology"/>
<keyword evidence="4 6" id="KW-0288">FMN</keyword>
<feature type="domain" description="FMN-binding" evidence="7">
    <location>
        <begin position="101"/>
        <end position="193"/>
    </location>
</feature>
<dbReference type="NCBIfam" id="TIGR01947">
    <property type="entry name" value="rnfG"/>
    <property type="match status" value="1"/>
</dbReference>
<dbReference type="GO" id="GO:0009055">
    <property type="term" value="F:electron transfer activity"/>
    <property type="evidence" value="ECO:0007669"/>
    <property type="project" value="InterPro"/>
</dbReference>
<dbReference type="NCBIfam" id="NF002519">
    <property type="entry name" value="PRK01908.1"/>
    <property type="match status" value="1"/>
</dbReference>
<dbReference type="EC" id="7.-.-.-" evidence="6"/>
<protein>
    <recommendedName>
        <fullName evidence="6">Ion-translocating oxidoreductase complex subunit G</fullName>
        <ecNumber evidence="6">7.-.-.-</ecNumber>
    </recommendedName>
    <alternativeName>
        <fullName evidence="6">Rnf electron transport complex subunit G</fullName>
    </alternativeName>
</protein>
<keyword evidence="2 6" id="KW-0597">Phosphoprotein</keyword>
<keyword evidence="5 6" id="KW-0249">Electron transport</keyword>
<keyword evidence="6" id="KW-1278">Translocase</keyword>
<dbReference type="eggNOG" id="COG4659">
    <property type="taxonomic scope" value="Bacteria"/>
</dbReference>
<comment type="function">
    <text evidence="6">Part of a membrane-bound complex that couples electron transfer with translocation of ions across the membrane.</text>
</comment>
<evidence type="ECO:0000256" key="5">
    <source>
        <dbReference type="ARBA" id="ARBA00022982"/>
    </source>
</evidence>
<comment type="similarity">
    <text evidence="6">Belongs to the RnfG family.</text>
</comment>
<dbReference type="Proteomes" id="UP000002350">
    <property type="component" value="Chromosome"/>
</dbReference>
<comment type="cofactor">
    <cofactor evidence="6">
        <name>FMN</name>
        <dbReference type="ChEBI" id="CHEBI:58210"/>
    </cofactor>
</comment>
<name>D4ZKW1_SHEVD</name>
<feature type="modified residue" description="FMN phosphoryl threonine" evidence="6">
    <location>
        <position position="176"/>
    </location>
</feature>
<evidence type="ECO:0000256" key="4">
    <source>
        <dbReference type="ARBA" id="ARBA00022643"/>
    </source>
</evidence>
<dbReference type="PIRSF" id="PIRSF006091">
    <property type="entry name" value="E_trnsport_RnfG"/>
    <property type="match status" value="1"/>
</dbReference>
<dbReference type="HOGENOM" id="CLU_077882_1_0_6"/>
<comment type="subcellular location">
    <subcellularLocation>
        <location evidence="6">Cell inner membrane</location>
        <topology evidence="6">Single-pass membrane protein</topology>
    </subcellularLocation>
</comment>
<sequence length="212" mass="23563">MKTSILKNGFLLGLFALLCTAFVAVVNYGTADKIKQQQQLELKRTLHQLIPDSMHDNELAEYCILIHNEEALGIDIPLPSYIATQESVPVAIAIEAVAPDGYNGDIKLIIGIDSSGKVLGVRTLSHTETPGLGDKIDLRKSDWVLSFNQKRLDSDTDKHWNVKKDGGDFDQFTGATITPRAYVKAVRKALIYFNENSESLLKRPANCEVDYR</sequence>
<evidence type="ECO:0000313" key="8">
    <source>
        <dbReference type="EMBL" id="BAJ02310.1"/>
    </source>
</evidence>
<organism evidence="8 9">
    <name type="scientific">Shewanella violacea (strain JCM 10179 / CIP 106290 / LMG 19151 / DSS12)</name>
    <dbReference type="NCBI Taxonomy" id="637905"/>
    <lineage>
        <taxon>Bacteria</taxon>
        <taxon>Pseudomonadati</taxon>
        <taxon>Pseudomonadota</taxon>
        <taxon>Gammaproteobacteria</taxon>
        <taxon>Alteromonadales</taxon>
        <taxon>Shewanellaceae</taxon>
        <taxon>Shewanella</taxon>
    </lineage>
</organism>
<evidence type="ECO:0000256" key="1">
    <source>
        <dbReference type="ARBA" id="ARBA00022448"/>
    </source>
</evidence>
<dbReference type="Pfam" id="PF04205">
    <property type="entry name" value="FMN_bind"/>
    <property type="match status" value="1"/>
</dbReference>
<evidence type="ECO:0000259" key="7">
    <source>
        <dbReference type="SMART" id="SM00900"/>
    </source>
</evidence>
<dbReference type="EMBL" id="AP011177">
    <property type="protein sequence ID" value="BAJ02310.1"/>
    <property type="molecule type" value="Genomic_DNA"/>
</dbReference>
<dbReference type="GO" id="GO:0022900">
    <property type="term" value="P:electron transport chain"/>
    <property type="evidence" value="ECO:0007669"/>
    <property type="project" value="UniProtKB-UniRule"/>
</dbReference>